<dbReference type="InterPro" id="IPR027385">
    <property type="entry name" value="Beta-barrel_OMP"/>
</dbReference>
<accession>A0A0F5IUI6</accession>
<name>A0A0F5IUI6_9BACT</name>
<dbReference type="SUPFAM" id="SSF56925">
    <property type="entry name" value="OMPA-like"/>
    <property type="match status" value="1"/>
</dbReference>
<dbReference type="AlphaFoldDB" id="A0A0F5IUI6"/>
<sequence>MKKLVFTLVVAFMAIISADAQVYVGGSFNLTHDKNADVTNFSIAPEVGYNLNENWAIAAEIGYTHFKSDEDKANAFNFAPYARFSFFEKGIVRLFLDGGVGISTYKRESYDSVNGFEIGIKPGIALEICKNLTFVAKYGFAGYRDDYKYANSTSGISLSSEDLTFGFHYEF</sequence>
<evidence type="ECO:0000256" key="1">
    <source>
        <dbReference type="ARBA" id="ARBA00022729"/>
    </source>
</evidence>
<feature type="domain" description="Outer membrane protein beta-barrel" evidence="3">
    <location>
        <begin position="10"/>
        <end position="156"/>
    </location>
</feature>
<dbReference type="HOGENOM" id="CLU_100971_2_0_10"/>
<dbReference type="STRING" id="927665.HMPREF1535_04179"/>
<evidence type="ECO:0000313" key="4">
    <source>
        <dbReference type="EMBL" id="KKB48950.1"/>
    </source>
</evidence>
<reference evidence="4 5" key="1">
    <citation type="submission" date="2013-04" db="EMBL/GenBank/DDBJ databases">
        <title>The Genome Sequence of Parabacteroides goldsteinii DSM 19448.</title>
        <authorList>
            <consortium name="The Broad Institute Genomics Platform"/>
            <person name="Earl A."/>
            <person name="Ward D."/>
            <person name="Feldgarden M."/>
            <person name="Gevers D."/>
            <person name="Martens E."/>
            <person name="Sakamoto M."/>
            <person name="Benno Y."/>
            <person name="Song Y."/>
            <person name="Liu C."/>
            <person name="Lee J."/>
            <person name="Bolanos M."/>
            <person name="Vaisanen M.L."/>
            <person name="Finegold S.M."/>
            <person name="Walker B."/>
            <person name="Young S."/>
            <person name="Zeng Q."/>
            <person name="Gargeya S."/>
            <person name="Fitzgerald M."/>
            <person name="Haas B."/>
            <person name="Abouelleil A."/>
            <person name="Allen A.W."/>
            <person name="Alvarado L."/>
            <person name="Arachchi H.M."/>
            <person name="Berlin A.M."/>
            <person name="Chapman S.B."/>
            <person name="Gainer-Dewar J."/>
            <person name="Goldberg J."/>
            <person name="Griggs A."/>
            <person name="Gujja S."/>
            <person name="Hansen M."/>
            <person name="Howarth C."/>
            <person name="Imamovic A."/>
            <person name="Ireland A."/>
            <person name="Larimer J."/>
            <person name="McCowan C."/>
            <person name="Murphy C."/>
            <person name="Pearson M."/>
            <person name="Poon T.W."/>
            <person name="Priest M."/>
            <person name="Roberts A."/>
            <person name="Saif S."/>
            <person name="Shea T."/>
            <person name="Sisk P."/>
            <person name="Sykes S."/>
            <person name="Wortman J."/>
            <person name="Nusbaum C."/>
            <person name="Birren B."/>
        </authorList>
    </citation>
    <scope>NUCLEOTIDE SEQUENCE [LARGE SCALE GENOMIC DNA]</scope>
    <source>
        <strain evidence="4 5">DSM 19448</strain>
    </source>
</reference>
<dbReference type="Gene3D" id="2.40.160.20">
    <property type="match status" value="1"/>
</dbReference>
<dbReference type="Pfam" id="PF13505">
    <property type="entry name" value="OMP_b-brl"/>
    <property type="match status" value="1"/>
</dbReference>
<dbReference type="InterPro" id="IPR011250">
    <property type="entry name" value="OMP/PagP_B-barrel"/>
</dbReference>
<gene>
    <name evidence="4" type="ORF">HMPREF1535_04179</name>
</gene>
<dbReference type="PATRIC" id="fig|927665.4.peg.4293"/>
<evidence type="ECO:0000256" key="2">
    <source>
        <dbReference type="SAM" id="SignalP"/>
    </source>
</evidence>
<feature type="chain" id="PRO_5002488923" description="Outer membrane protein beta-barrel domain-containing protein" evidence="2">
    <location>
        <begin position="23"/>
        <end position="171"/>
    </location>
</feature>
<proteinExistence type="predicted"/>
<comment type="caution">
    <text evidence="4">The sequence shown here is derived from an EMBL/GenBank/DDBJ whole genome shotgun (WGS) entry which is preliminary data.</text>
</comment>
<organism evidence="4 5">
    <name type="scientific">Parabacteroides goldsteinii DSM 19448 = WAL 12034</name>
    <dbReference type="NCBI Taxonomy" id="927665"/>
    <lineage>
        <taxon>Bacteria</taxon>
        <taxon>Pseudomonadati</taxon>
        <taxon>Bacteroidota</taxon>
        <taxon>Bacteroidia</taxon>
        <taxon>Bacteroidales</taxon>
        <taxon>Tannerellaceae</taxon>
        <taxon>Parabacteroides</taxon>
    </lineage>
</organism>
<evidence type="ECO:0000313" key="5">
    <source>
        <dbReference type="Proteomes" id="UP000033047"/>
    </source>
</evidence>
<dbReference type="Proteomes" id="UP000033047">
    <property type="component" value="Unassembled WGS sequence"/>
</dbReference>
<keyword evidence="1 2" id="KW-0732">Signal</keyword>
<protein>
    <recommendedName>
        <fullName evidence="3">Outer membrane protein beta-barrel domain-containing protein</fullName>
    </recommendedName>
</protein>
<evidence type="ECO:0000259" key="3">
    <source>
        <dbReference type="Pfam" id="PF13505"/>
    </source>
</evidence>
<feature type="signal peptide" evidence="2">
    <location>
        <begin position="1"/>
        <end position="22"/>
    </location>
</feature>
<dbReference type="RefSeq" id="WP_046147653.1">
    <property type="nucleotide sequence ID" value="NZ_KQ033913.1"/>
</dbReference>
<dbReference type="EMBL" id="AQHV01000021">
    <property type="protein sequence ID" value="KKB48950.1"/>
    <property type="molecule type" value="Genomic_DNA"/>
</dbReference>